<comment type="caution">
    <text evidence="2">The sequence shown here is derived from an EMBL/GenBank/DDBJ whole genome shotgun (WGS) entry which is preliminary data.</text>
</comment>
<sequence>MTRLTKRRELTNIEREQVIVSLLRLSVDGVPRKGAVKEVACKFQVNRKTISRVWKKAKAEEAKSGELRADYSCHARGRPMLDLSAKLERLRITPLNRRSTLRAASTACGVSRATLQRRVKGGEVVAHVSNVKPLLTDDNKLARLAWCISHLQLNSLFFAEMYDTIHVDEKLFYLTAVKRRYYLLPGEEAPHRQVRSKRFITKVMMLASVARPRWDAASGSYFDGKLGIWPFIVRQPAVRSSSRRPAGTMITKEQSVNKEAYRSKLIQHLLPAVRDLWPSAGNGWRLRVQQDNAPAHISPSDAEFEAATGQQGLSVELCCQPPNSPDLNCLDLGLFNAIQARQRLRTPRNIDQLIEAVSDSYWELPPAIINAAFLSLQGSMDICIRDGGGNAFKLPHMAKAKLEREGRLPTSVQRSPETAAIVSQTRISEAALHN</sequence>
<dbReference type="EMBL" id="BSXW01000235">
    <property type="protein sequence ID" value="GMF15929.1"/>
    <property type="molecule type" value="Genomic_DNA"/>
</dbReference>
<keyword evidence="3" id="KW-1185">Reference proteome</keyword>
<evidence type="ECO:0000313" key="3">
    <source>
        <dbReference type="Proteomes" id="UP001165083"/>
    </source>
</evidence>
<dbReference type="AlphaFoldDB" id="A0A9W6TMZ3"/>
<gene>
    <name evidence="2" type="ORF">Plil01_000556900</name>
</gene>
<feature type="domain" description="DUF7769" evidence="1">
    <location>
        <begin position="10"/>
        <end position="62"/>
    </location>
</feature>
<dbReference type="Pfam" id="PF24964">
    <property type="entry name" value="DUF7769"/>
    <property type="match status" value="1"/>
</dbReference>
<reference evidence="2" key="1">
    <citation type="submission" date="2023-04" db="EMBL/GenBank/DDBJ databases">
        <title>Phytophthora lilii NBRC 32176.</title>
        <authorList>
            <person name="Ichikawa N."/>
            <person name="Sato H."/>
            <person name="Tonouchi N."/>
        </authorList>
    </citation>
    <scope>NUCLEOTIDE SEQUENCE</scope>
    <source>
        <strain evidence="2">NBRC 32176</strain>
    </source>
</reference>
<dbReference type="PANTHER" id="PTHR47169">
    <property type="entry name" value="OS01G0541250 PROTEIN"/>
    <property type="match status" value="1"/>
</dbReference>
<protein>
    <submittedName>
        <fullName evidence="2">Unnamed protein product</fullName>
    </submittedName>
</protein>
<dbReference type="GO" id="GO:0003676">
    <property type="term" value="F:nucleic acid binding"/>
    <property type="evidence" value="ECO:0007669"/>
    <property type="project" value="InterPro"/>
</dbReference>
<dbReference type="PANTHER" id="PTHR47169:SF2">
    <property type="entry name" value="OS01G0541250 PROTEIN"/>
    <property type="match status" value="1"/>
</dbReference>
<name>A0A9W6TMZ3_9STRA</name>
<organism evidence="2 3">
    <name type="scientific">Phytophthora lilii</name>
    <dbReference type="NCBI Taxonomy" id="2077276"/>
    <lineage>
        <taxon>Eukaryota</taxon>
        <taxon>Sar</taxon>
        <taxon>Stramenopiles</taxon>
        <taxon>Oomycota</taxon>
        <taxon>Peronosporomycetes</taxon>
        <taxon>Peronosporales</taxon>
        <taxon>Peronosporaceae</taxon>
        <taxon>Phytophthora</taxon>
    </lineage>
</organism>
<dbReference type="Gene3D" id="3.30.420.10">
    <property type="entry name" value="Ribonuclease H-like superfamily/Ribonuclease H"/>
    <property type="match status" value="1"/>
</dbReference>
<evidence type="ECO:0000313" key="2">
    <source>
        <dbReference type="EMBL" id="GMF15929.1"/>
    </source>
</evidence>
<proteinExistence type="predicted"/>
<dbReference type="InterPro" id="IPR056671">
    <property type="entry name" value="DUF7769"/>
</dbReference>
<accession>A0A9W6TMZ3</accession>
<dbReference type="InterPro" id="IPR036397">
    <property type="entry name" value="RNaseH_sf"/>
</dbReference>
<evidence type="ECO:0000259" key="1">
    <source>
        <dbReference type="Pfam" id="PF24964"/>
    </source>
</evidence>
<dbReference type="Proteomes" id="UP001165083">
    <property type="component" value="Unassembled WGS sequence"/>
</dbReference>
<dbReference type="OrthoDB" id="99780at2759"/>